<keyword evidence="1" id="KW-0812">Transmembrane</keyword>
<evidence type="ECO:0000313" key="3">
    <source>
        <dbReference type="Proteomes" id="UP000034543"/>
    </source>
</evidence>
<organism evidence="2 3">
    <name type="scientific">Candidatus Gottesmanbacteria bacterium GW2011_GWA1_43_11</name>
    <dbReference type="NCBI Taxonomy" id="1618436"/>
    <lineage>
        <taxon>Bacteria</taxon>
        <taxon>Candidatus Gottesmaniibacteriota</taxon>
    </lineage>
</organism>
<evidence type="ECO:0000313" key="2">
    <source>
        <dbReference type="EMBL" id="KKS84225.1"/>
    </source>
</evidence>
<comment type="caution">
    <text evidence="2">The sequence shown here is derived from an EMBL/GenBank/DDBJ whole genome shotgun (WGS) entry which is preliminary data.</text>
</comment>
<dbReference type="STRING" id="1618436.UV59_C0024G0021"/>
<feature type="transmembrane region" description="Helical" evidence="1">
    <location>
        <begin position="75"/>
        <end position="99"/>
    </location>
</feature>
<accession>A0A0G1CER6</accession>
<keyword evidence="1" id="KW-0472">Membrane</keyword>
<evidence type="ECO:0008006" key="4">
    <source>
        <dbReference type="Google" id="ProtNLM"/>
    </source>
</evidence>
<proteinExistence type="predicted"/>
<dbReference type="AlphaFoldDB" id="A0A0G1CER6"/>
<gene>
    <name evidence="2" type="ORF">UV59_C0024G0021</name>
</gene>
<dbReference type="EMBL" id="LCFB01000024">
    <property type="protein sequence ID" value="KKS84225.1"/>
    <property type="molecule type" value="Genomic_DNA"/>
</dbReference>
<feature type="transmembrane region" description="Helical" evidence="1">
    <location>
        <begin position="45"/>
        <end position="63"/>
    </location>
</feature>
<reference evidence="2 3" key="1">
    <citation type="journal article" date="2015" name="Nature">
        <title>rRNA introns, odd ribosomes, and small enigmatic genomes across a large radiation of phyla.</title>
        <authorList>
            <person name="Brown C.T."/>
            <person name="Hug L.A."/>
            <person name="Thomas B.C."/>
            <person name="Sharon I."/>
            <person name="Castelle C.J."/>
            <person name="Singh A."/>
            <person name="Wilkins M.J."/>
            <person name="Williams K.H."/>
            <person name="Banfield J.F."/>
        </authorList>
    </citation>
    <scope>NUCLEOTIDE SEQUENCE [LARGE SCALE GENOMIC DNA]</scope>
</reference>
<protein>
    <recommendedName>
        <fullName evidence="4">Zinc-ribbon domain-containing protein</fullName>
    </recommendedName>
</protein>
<evidence type="ECO:0000256" key="1">
    <source>
        <dbReference type="SAM" id="Phobius"/>
    </source>
</evidence>
<sequence length="116" mass="12751">MDVIPVPAPVCPKCHQAVESTDFFCRNCGTNLKAKPPDTAIGAQLMLYIGSALLPPLGIIWAWRYLRQADTKSKIIGLAAVIITIIELVVIAQISVSLINTVNEQVYKQTQNLLQY</sequence>
<keyword evidence="1" id="KW-1133">Transmembrane helix</keyword>
<name>A0A0G1CER6_9BACT</name>
<dbReference type="Proteomes" id="UP000034543">
    <property type="component" value="Unassembled WGS sequence"/>
</dbReference>